<evidence type="ECO:0000313" key="2">
    <source>
        <dbReference type="Proteomes" id="UP000822688"/>
    </source>
</evidence>
<dbReference type="Proteomes" id="UP000822688">
    <property type="component" value="Chromosome 3"/>
</dbReference>
<dbReference type="AlphaFoldDB" id="A0A8T0IGN0"/>
<accession>A0A8T0IGN0</accession>
<reference evidence="1" key="1">
    <citation type="submission" date="2020-06" db="EMBL/GenBank/DDBJ databases">
        <title>WGS assembly of Ceratodon purpureus strain R40.</title>
        <authorList>
            <person name="Carey S.B."/>
            <person name="Jenkins J."/>
            <person name="Shu S."/>
            <person name="Lovell J.T."/>
            <person name="Sreedasyam A."/>
            <person name="Maumus F."/>
            <person name="Tiley G.P."/>
            <person name="Fernandez-Pozo N."/>
            <person name="Barry K."/>
            <person name="Chen C."/>
            <person name="Wang M."/>
            <person name="Lipzen A."/>
            <person name="Daum C."/>
            <person name="Saski C.A."/>
            <person name="Payton A.C."/>
            <person name="Mcbreen J.C."/>
            <person name="Conrad R.E."/>
            <person name="Kollar L.M."/>
            <person name="Olsson S."/>
            <person name="Huttunen S."/>
            <person name="Landis J.B."/>
            <person name="Wickett N.J."/>
            <person name="Johnson M.G."/>
            <person name="Rensing S.A."/>
            <person name="Grimwood J."/>
            <person name="Schmutz J."/>
            <person name="Mcdaniel S.F."/>
        </authorList>
    </citation>
    <scope>NUCLEOTIDE SEQUENCE</scope>
    <source>
        <strain evidence="1">R40</strain>
    </source>
</reference>
<comment type="caution">
    <text evidence="1">The sequence shown here is derived from an EMBL/GenBank/DDBJ whole genome shotgun (WGS) entry which is preliminary data.</text>
</comment>
<evidence type="ECO:0000313" key="1">
    <source>
        <dbReference type="EMBL" id="KAG0581698.1"/>
    </source>
</evidence>
<keyword evidence="2" id="KW-1185">Reference proteome</keyword>
<protein>
    <submittedName>
        <fullName evidence="1">Uncharacterized protein</fullName>
    </submittedName>
</protein>
<proteinExistence type="predicted"/>
<name>A0A8T0IGN0_CERPU</name>
<dbReference type="EMBL" id="CM026423">
    <property type="protein sequence ID" value="KAG0581698.1"/>
    <property type="molecule type" value="Genomic_DNA"/>
</dbReference>
<sequence>MIRDQSHPSVIEKCTVLHRYHALFLAHTIRFIALSRDDYFNIDDLSWMVPISAEFIPRFHALIFASTNRFSVLSNDGLLMIRDQCHYSVKKCTICTLFCS</sequence>
<gene>
    <name evidence="1" type="ORF">KC19_3G001200</name>
</gene>
<organism evidence="1 2">
    <name type="scientific">Ceratodon purpureus</name>
    <name type="common">Fire moss</name>
    <name type="synonym">Dicranum purpureum</name>
    <dbReference type="NCBI Taxonomy" id="3225"/>
    <lineage>
        <taxon>Eukaryota</taxon>
        <taxon>Viridiplantae</taxon>
        <taxon>Streptophyta</taxon>
        <taxon>Embryophyta</taxon>
        <taxon>Bryophyta</taxon>
        <taxon>Bryophytina</taxon>
        <taxon>Bryopsida</taxon>
        <taxon>Dicranidae</taxon>
        <taxon>Pseudoditrichales</taxon>
        <taxon>Ditrichaceae</taxon>
        <taxon>Ceratodon</taxon>
    </lineage>
</organism>